<organism evidence="3 4">
    <name type="scientific">Trichodelitschia bisporula</name>
    <dbReference type="NCBI Taxonomy" id="703511"/>
    <lineage>
        <taxon>Eukaryota</taxon>
        <taxon>Fungi</taxon>
        <taxon>Dikarya</taxon>
        <taxon>Ascomycota</taxon>
        <taxon>Pezizomycotina</taxon>
        <taxon>Dothideomycetes</taxon>
        <taxon>Dothideomycetes incertae sedis</taxon>
        <taxon>Phaeotrichales</taxon>
        <taxon>Phaeotrichaceae</taxon>
        <taxon>Trichodelitschia</taxon>
    </lineage>
</organism>
<evidence type="ECO:0000259" key="2">
    <source>
        <dbReference type="PROSITE" id="PS50174"/>
    </source>
</evidence>
<feature type="region of interest" description="Disordered" evidence="1">
    <location>
        <begin position="208"/>
        <end position="252"/>
    </location>
</feature>
<dbReference type="Pfam" id="PF13821">
    <property type="entry name" value="DUF4187"/>
    <property type="match status" value="1"/>
</dbReference>
<dbReference type="PANTHER" id="PTHR21032">
    <property type="entry name" value="G PATCH DOMAIN-CONTAINING PROTEIN 11"/>
    <property type="match status" value="1"/>
</dbReference>
<feature type="domain" description="G-patch" evidence="2">
    <location>
        <begin position="65"/>
        <end position="111"/>
    </location>
</feature>
<accession>A0A6G1HP37</accession>
<dbReference type="InterPro" id="IPR025239">
    <property type="entry name" value="DUF4187"/>
</dbReference>
<proteinExistence type="predicted"/>
<dbReference type="PROSITE" id="PS50174">
    <property type="entry name" value="G_PATCH"/>
    <property type="match status" value="1"/>
</dbReference>
<protein>
    <recommendedName>
        <fullName evidence="2">G-patch domain-containing protein</fullName>
    </recommendedName>
</protein>
<dbReference type="SMART" id="SM01173">
    <property type="entry name" value="DUF4187"/>
    <property type="match status" value="1"/>
</dbReference>
<dbReference type="GO" id="GO:0003676">
    <property type="term" value="F:nucleic acid binding"/>
    <property type="evidence" value="ECO:0007669"/>
    <property type="project" value="InterPro"/>
</dbReference>
<evidence type="ECO:0000313" key="3">
    <source>
        <dbReference type="EMBL" id="KAF2397607.1"/>
    </source>
</evidence>
<evidence type="ECO:0000313" key="4">
    <source>
        <dbReference type="Proteomes" id="UP000799640"/>
    </source>
</evidence>
<feature type="compositionally biased region" description="Basic and acidic residues" evidence="1">
    <location>
        <begin position="236"/>
        <end position="248"/>
    </location>
</feature>
<feature type="compositionally biased region" description="Polar residues" evidence="1">
    <location>
        <begin position="215"/>
        <end position="224"/>
    </location>
</feature>
<feature type="compositionally biased region" description="Low complexity" evidence="1">
    <location>
        <begin position="51"/>
        <end position="60"/>
    </location>
</feature>
<dbReference type="Proteomes" id="UP000799640">
    <property type="component" value="Unassembled WGS sequence"/>
</dbReference>
<dbReference type="EMBL" id="ML996703">
    <property type="protein sequence ID" value="KAF2397607.1"/>
    <property type="molecule type" value="Genomic_DNA"/>
</dbReference>
<feature type="compositionally biased region" description="Basic and acidic residues" evidence="1">
    <location>
        <begin position="97"/>
        <end position="112"/>
    </location>
</feature>
<dbReference type="InterPro" id="IPR000467">
    <property type="entry name" value="G_patch_dom"/>
</dbReference>
<feature type="region of interest" description="Disordered" evidence="1">
    <location>
        <begin position="78"/>
        <end position="112"/>
    </location>
</feature>
<reference evidence="3" key="1">
    <citation type="journal article" date="2020" name="Stud. Mycol.">
        <title>101 Dothideomycetes genomes: a test case for predicting lifestyles and emergence of pathogens.</title>
        <authorList>
            <person name="Haridas S."/>
            <person name="Albert R."/>
            <person name="Binder M."/>
            <person name="Bloem J."/>
            <person name="Labutti K."/>
            <person name="Salamov A."/>
            <person name="Andreopoulos B."/>
            <person name="Baker S."/>
            <person name="Barry K."/>
            <person name="Bills G."/>
            <person name="Bluhm B."/>
            <person name="Cannon C."/>
            <person name="Castanera R."/>
            <person name="Culley D."/>
            <person name="Daum C."/>
            <person name="Ezra D."/>
            <person name="Gonzalez J."/>
            <person name="Henrissat B."/>
            <person name="Kuo A."/>
            <person name="Liang C."/>
            <person name="Lipzen A."/>
            <person name="Lutzoni F."/>
            <person name="Magnuson J."/>
            <person name="Mondo S."/>
            <person name="Nolan M."/>
            <person name="Ohm R."/>
            <person name="Pangilinan J."/>
            <person name="Park H.-J."/>
            <person name="Ramirez L."/>
            <person name="Alfaro M."/>
            <person name="Sun H."/>
            <person name="Tritt A."/>
            <person name="Yoshinaga Y."/>
            <person name="Zwiers L.-H."/>
            <person name="Turgeon B."/>
            <person name="Goodwin S."/>
            <person name="Spatafora J."/>
            <person name="Crous P."/>
            <person name="Grigoriev I."/>
        </authorList>
    </citation>
    <scope>NUCLEOTIDE SEQUENCE</scope>
    <source>
        <strain evidence="3">CBS 262.69</strain>
    </source>
</reference>
<dbReference type="Pfam" id="PF01585">
    <property type="entry name" value="G-patch"/>
    <property type="match status" value="1"/>
</dbReference>
<feature type="region of interest" description="Disordered" evidence="1">
    <location>
        <begin position="1"/>
        <end position="64"/>
    </location>
</feature>
<feature type="compositionally biased region" description="Acidic residues" evidence="1">
    <location>
        <begin position="226"/>
        <end position="235"/>
    </location>
</feature>
<name>A0A6G1HP37_9PEZI</name>
<dbReference type="OrthoDB" id="786951at2759"/>
<evidence type="ECO:0000256" key="1">
    <source>
        <dbReference type="SAM" id="MobiDB-lite"/>
    </source>
</evidence>
<dbReference type="PANTHER" id="PTHR21032:SF0">
    <property type="entry name" value="G PATCH DOMAIN-CONTAINING PROTEIN 11"/>
    <property type="match status" value="1"/>
</dbReference>
<dbReference type="SMART" id="SM00443">
    <property type="entry name" value="G_patch"/>
    <property type="match status" value="1"/>
</dbReference>
<dbReference type="AlphaFoldDB" id="A0A6G1HP37"/>
<keyword evidence="4" id="KW-1185">Reference proteome</keyword>
<dbReference type="GO" id="GO:0000776">
    <property type="term" value="C:kinetochore"/>
    <property type="evidence" value="ECO:0007669"/>
    <property type="project" value="TreeGrafter"/>
</dbReference>
<dbReference type="InterPro" id="IPR039249">
    <property type="entry name" value="GPATCH11"/>
</dbReference>
<feature type="compositionally biased region" description="Basic and acidic residues" evidence="1">
    <location>
        <begin position="31"/>
        <end position="50"/>
    </location>
</feature>
<gene>
    <name evidence="3" type="ORF">EJ06DRAFT_551086</name>
</gene>
<sequence>MADEEDDYMTMAIAEPSKPVKETSIQRTARLKREAELRSRQKTKEERAAEAEAATQAALETELDTSNKGFKLLSKLGYKPGTALGKTPGARTQPIEVSKKENRGGIGLDTEKKRKFREEMEEQVKRVKQDVVSYRDRVRMEREEKRLEGQLIGAQKVAEQLDTADDETGLGLLAPGEKGHKKLAPLKSINVLWRGLVKYRLERENEKRMREAMLQRTSDLTSDLPTYDDSDEDADDRQALGKDEKPEADFVDDLDEEDTELDEFNALDPAEKVEKLVMYLRDKHLYCFWCKHQYADAEMDGCPGLTEDDHD</sequence>